<gene>
    <name evidence="2" type="ORF">TRSC58_01495</name>
</gene>
<evidence type="ECO:0000313" key="3">
    <source>
        <dbReference type="Proteomes" id="UP000031737"/>
    </source>
</evidence>
<dbReference type="Gene3D" id="1.25.10.10">
    <property type="entry name" value="Leucine-rich Repeat Variant"/>
    <property type="match status" value="1"/>
</dbReference>
<name>A0A061J9H6_TRYRA</name>
<keyword evidence="3" id="KW-1185">Reference proteome</keyword>
<dbReference type="OrthoDB" id="263698at2759"/>
<evidence type="ECO:0000313" key="2">
    <source>
        <dbReference type="EMBL" id="ESL10766.1"/>
    </source>
</evidence>
<keyword evidence="1" id="KW-0472">Membrane</keyword>
<dbReference type="Proteomes" id="UP000031737">
    <property type="component" value="Unassembled WGS sequence"/>
</dbReference>
<dbReference type="EMBL" id="AUPL01001495">
    <property type="protein sequence ID" value="ESL10766.1"/>
    <property type="molecule type" value="Genomic_DNA"/>
</dbReference>
<dbReference type="VEuPathDB" id="TriTrypDB:TRSC58_01495"/>
<evidence type="ECO:0000256" key="1">
    <source>
        <dbReference type="SAM" id="Phobius"/>
    </source>
</evidence>
<reference evidence="2 3" key="1">
    <citation type="submission" date="2013-07" db="EMBL/GenBank/DDBJ databases">
        <authorList>
            <person name="Stoco P.H."/>
            <person name="Wagner G."/>
            <person name="Gerber A."/>
            <person name="Zaha A."/>
            <person name="Thompson C."/>
            <person name="Bartholomeu D.C."/>
            <person name="Luckemeyer D.D."/>
            <person name="Bahia D."/>
            <person name="Loreto E."/>
            <person name="Prestes E.B."/>
            <person name="Lima F.M."/>
            <person name="Rodrigues-Luiz G."/>
            <person name="Vallejo G.A."/>
            <person name="Filho J.F."/>
            <person name="Monteiro K.M."/>
            <person name="Tyler K.M."/>
            <person name="de Almeida L.G."/>
            <person name="Ortiz M.F."/>
            <person name="Siervo M.A."/>
            <person name="de Moraes M.H."/>
            <person name="Cunha O.L."/>
            <person name="Mendonca-Neto R."/>
            <person name="Silva R."/>
            <person name="Teixeira S.M."/>
            <person name="Murta S.M."/>
            <person name="Sincero T.C."/>
            <person name="Mendes T.A."/>
            <person name="Urmenyi T.P."/>
            <person name="Silva V.G."/>
            <person name="da Rocha W.D."/>
            <person name="Andersson B."/>
            <person name="Romanha A.J."/>
            <person name="Steindel M."/>
            <person name="de Vasconcelos A.T."/>
            <person name="Grisard E.C."/>
        </authorList>
    </citation>
    <scope>NUCLEOTIDE SEQUENCE [LARGE SCALE GENOMIC DNA]</scope>
    <source>
        <strain evidence="2 3">SC58</strain>
    </source>
</reference>
<protein>
    <submittedName>
        <fullName evidence="2">Uncharacterized protein</fullName>
    </submittedName>
</protein>
<comment type="caution">
    <text evidence="2">The sequence shown here is derived from an EMBL/GenBank/DDBJ whole genome shotgun (WGS) entry which is preliminary data.</text>
</comment>
<dbReference type="InterPro" id="IPR011989">
    <property type="entry name" value="ARM-like"/>
</dbReference>
<accession>A0A061J9H6</accession>
<dbReference type="InterPro" id="IPR016024">
    <property type="entry name" value="ARM-type_fold"/>
</dbReference>
<feature type="transmembrane region" description="Helical" evidence="1">
    <location>
        <begin position="115"/>
        <end position="141"/>
    </location>
</feature>
<proteinExistence type="predicted"/>
<sequence length="997" mass="107975">MGRRRAQHIMARFARLFPEQRSSLMHEVEQIECETRQGGDITRLPDRCRALLQEFKSNRPLLSYVAQGCPSCLSALLSRAGSCEDVDGAILKLAAALAVSGTRADRLMDNINKNFATFVLLVFAHNTTLANLACSLLGWAIQLASEGERLASRLLCDDDFWWRLDDLWFNGGTHVSSGFLTASLGLLRACCGVTRTARGAVLSRLRRLCILESVRDDECVMSVALQLLVVLRLTAAESDRDVDDCLAMLTNSRAAGADEGGSEAQTLSEAWATGSDDIPITALSAALDSLQRDQFDSAARMRDLDAIAQLLFVPHAPPGMAAALLVLLPGALKTVVVAASGVDENVSACACTILAFAISGREWKAAAPRRRSESQERYHYKGFDPVHYQNCLVEHFFLLGGVVLLEDLLTDYSNSVVVGALRLLRSILQFSEEGRNVILASKCIEVLCRAMEDMSQDSNLSLLMNGTNGETALLLVLDTIALLGGDAVRLLPEGALACIGAIATEARGNAKVLKASICALTLLAEAYPLAATLVLDYEYMNAALAFGESVGPSELDALYLIGSLNIMTVIVSRLPSSVTLEWIEIILLASRRIQVWEETVPGYAYAFWNTLLETVAASKDGSAYLFEDGGILRLLCASLTRCCQISLATKNKRPVSSDAEANTSDRGRSDEALHLLPLLVRVTRHVSQIEPQRFSVKECDVLEGIAFLIAASQDDVSPDLLLDAALTLVTDEELCDTALNIVSQAGQSVVSVLLSRMHFFLASLSTFASTTENMSTMEDFRVALVVLRGVLKHSTASHTCATLEAVAGLVTAALRLLNASPLPFALYTSLLFLLCSMLHMEGVDVMEVVCQSCATDRLVELLSLLLRLSRGHEEEENLCNLIYELVQWLYEAQTSSSLPIRLQNGAFISFAMEHSPRDCEHPSCRSLLMRLSTAAGFERHMFESHGELYLAALRDASAGGGGESGELRAASLRCDEGAEEDKGEEAEGCCGIAGDFC</sequence>
<organism evidence="2 3">
    <name type="scientific">Trypanosoma rangeli SC58</name>
    <dbReference type="NCBI Taxonomy" id="429131"/>
    <lineage>
        <taxon>Eukaryota</taxon>
        <taxon>Discoba</taxon>
        <taxon>Euglenozoa</taxon>
        <taxon>Kinetoplastea</taxon>
        <taxon>Metakinetoplastina</taxon>
        <taxon>Trypanosomatida</taxon>
        <taxon>Trypanosomatidae</taxon>
        <taxon>Trypanosoma</taxon>
        <taxon>Herpetosoma</taxon>
    </lineage>
</organism>
<keyword evidence="1" id="KW-1133">Transmembrane helix</keyword>
<dbReference type="SUPFAM" id="SSF48371">
    <property type="entry name" value="ARM repeat"/>
    <property type="match status" value="1"/>
</dbReference>
<keyword evidence="1" id="KW-0812">Transmembrane</keyword>
<dbReference type="AlphaFoldDB" id="A0A061J9H6"/>